<keyword evidence="3" id="KW-1185">Reference proteome</keyword>
<dbReference type="Proteomes" id="UP000789739">
    <property type="component" value="Unassembled WGS sequence"/>
</dbReference>
<sequence length="179" mass="18469">MANSYTTRVFPQPDIRSPHAQPAGSNSSFSTSLASSPALSVSTQSQSTFLAYDNSGFDINTLVDAALSQAKLDPEVVVAAAQLCRLANGRWESSSPLYFGGGGGGGGMNGMTGVNNFNGISGVNNNNVINNFGGLSSGASGTIERNSKPNSKSPSVMALSNLLLPDETEFASQSVYDYA</sequence>
<proteinExistence type="predicted"/>
<dbReference type="EMBL" id="CAJVPI010000029">
    <property type="protein sequence ID" value="CAG8460843.1"/>
    <property type="molecule type" value="Genomic_DNA"/>
</dbReference>
<reference evidence="2" key="1">
    <citation type="submission" date="2021-06" db="EMBL/GenBank/DDBJ databases">
        <authorList>
            <person name="Kallberg Y."/>
            <person name="Tangrot J."/>
            <person name="Rosling A."/>
        </authorList>
    </citation>
    <scope>NUCLEOTIDE SEQUENCE</scope>
    <source>
        <strain evidence="2">BR232B</strain>
    </source>
</reference>
<protein>
    <submittedName>
        <fullName evidence="2">5133_t:CDS:1</fullName>
    </submittedName>
</protein>
<gene>
    <name evidence="2" type="ORF">PBRASI_LOCUS570</name>
</gene>
<feature type="region of interest" description="Disordered" evidence="1">
    <location>
        <begin position="1"/>
        <end position="29"/>
    </location>
</feature>
<evidence type="ECO:0000313" key="3">
    <source>
        <dbReference type="Proteomes" id="UP000789739"/>
    </source>
</evidence>
<evidence type="ECO:0000313" key="2">
    <source>
        <dbReference type="EMBL" id="CAG8460843.1"/>
    </source>
</evidence>
<evidence type="ECO:0000256" key="1">
    <source>
        <dbReference type="SAM" id="MobiDB-lite"/>
    </source>
</evidence>
<organism evidence="2 3">
    <name type="scientific">Paraglomus brasilianum</name>
    <dbReference type="NCBI Taxonomy" id="144538"/>
    <lineage>
        <taxon>Eukaryota</taxon>
        <taxon>Fungi</taxon>
        <taxon>Fungi incertae sedis</taxon>
        <taxon>Mucoromycota</taxon>
        <taxon>Glomeromycotina</taxon>
        <taxon>Glomeromycetes</taxon>
        <taxon>Paraglomerales</taxon>
        <taxon>Paraglomeraceae</taxon>
        <taxon>Paraglomus</taxon>
    </lineage>
</organism>
<accession>A0A9N8YWR1</accession>
<comment type="caution">
    <text evidence="2">The sequence shown here is derived from an EMBL/GenBank/DDBJ whole genome shotgun (WGS) entry which is preliminary data.</text>
</comment>
<dbReference type="AlphaFoldDB" id="A0A9N8YWR1"/>
<dbReference type="OrthoDB" id="2429329at2759"/>
<name>A0A9N8YWR1_9GLOM</name>